<accession>A0AC11EF55</accession>
<organism evidence="1">
    <name type="scientific">Ovis aries</name>
    <name type="common">Sheep</name>
    <dbReference type="NCBI Taxonomy" id="9940"/>
    <lineage>
        <taxon>Eukaryota</taxon>
        <taxon>Metazoa</taxon>
        <taxon>Chordata</taxon>
        <taxon>Craniata</taxon>
        <taxon>Vertebrata</taxon>
        <taxon>Euteleostomi</taxon>
        <taxon>Mammalia</taxon>
        <taxon>Eutheria</taxon>
        <taxon>Laurasiatheria</taxon>
        <taxon>Artiodactyla</taxon>
        <taxon>Ruminantia</taxon>
        <taxon>Pecora</taxon>
        <taxon>Bovidae</taxon>
        <taxon>Caprinae</taxon>
        <taxon>Ovis</taxon>
    </lineage>
</organism>
<reference evidence="1" key="1">
    <citation type="submission" date="2020-11" db="EMBL/GenBank/DDBJ databases">
        <authorList>
            <person name="Davenport K.M."/>
            <person name="Bickhart D.M."/>
            <person name="Smith T.P.L."/>
            <person name="Murdoch B.M."/>
            <person name="Rosen B.D."/>
        </authorList>
    </citation>
    <scope>NUCLEOTIDE SEQUENCE [LARGE SCALE GENOMIC DNA]</scope>
    <source>
        <strain evidence="1">OAR_USU_Benz2616</strain>
    </source>
</reference>
<protein>
    <submittedName>
        <fullName evidence="1">Uncharacterized protein</fullName>
    </submittedName>
</protein>
<evidence type="ECO:0000313" key="1">
    <source>
        <dbReference type="Ensembl" id="ENSOARP00020057938.1"/>
    </source>
</evidence>
<name>A0AC11EF55_SHEEP</name>
<dbReference type="Ensembl" id="ENSOART00020056901.1">
    <property type="protein sequence ID" value="ENSOARP00020057938.1"/>
    <property type="gene ID" value="ENSOARG00020039359.1"/>
</dbReference>
<proteinExistence type="predicted"/>
<reference evidence="1" key="2">
    <citation type="submission" date="2025-08" db="UniProtKB">
        <authorList>
            <consortium name="Ensembl"/>
        </authorList>
    </citation>
    <scope>IDENTIFICATION</scope>
</reference>
<reference evidence="1" key="3">
    <citation type="submission" date="2025-09" db="UniProtKB">
        <authorList>
            <consortium name="Ensembl"/>
        </authorList>
    </citation>
    <scope>IDENTIFICATION</scope>
</reference>
<sequence>MDLLDLLAVQGTLKSLPQHHSSKASILWPSAFFIVQFSHPYMTTGKTIALTRWTFVSKVMSLLFNMLSMLAIAFFQGASVF</sequence>